<feature type="compositionally biased region" description="Gly residues" evidence="1">
    <location>
        <begin position="1"/>
        <end position="10"/>
    </location>
</feature>
<accession>A0AAV7DYL6</accession>
<keyword evidence="2" id="KW-1133">Transmembrane helix</keyword>
<evidence type="ECO:0000313" key="3">
    <source>
        <dbReference type="EMBL" id="KAG9441100.1"/>
    </source>
</evidence>
<dbReference type="Pfam" id="PF03140">
    <property type="entry name" value="DUF247"/>
    <property type="match status" value="1"/>
</dbReference>
<name>A0AAV7DYL6_ARIFI</name>
<gene>
    <name evidence="3" type="ORF">H6P81_016954</name>
</gene>
<dbReference type="AlphaFoldDB" id="A0AAV7DYL6"/>
<feature type="transmembrane region" description="Helical" evidence="2">
    <location>
        <begin position="525"/>
        <end position="552"/>
    </location>
</feature>
<reference evidence="3 4" key="1">
    <citation type="submission" date="2021-07" db="EMBL/GenBank/DDBJ databases">
        <title>The Aristolochia fimbriata genome: insights into angiosperm evolution, floral development and chemical biosynthesis.</title>
        <authorList>
            <person name="Jiao Y."/>
        </authorList>
    </citation>
    <scope>NUCLEOTIDE SEQUENCE [LARGE SCALE GENOMIC DNA]</scope>
    <source>
        <strain evidence="3">IBCAS-2021</strain>
        <tissue evidence="3">Leaf</tissue>
    </source>
</reference>
<sequence>MGGEDGGGGVPSPETTTVDAGKMEETVVLVQAADAASDGNSTTAAKKSERAVGVEQLVVHGDSPVDAAYAGDPQLRGFDPRHVDHVINVYCIGDLHLSDRWKSLRYDRGESGFYKVPEDMLEQAGAEAGLLYDPKYVDFWKINDLLSEQRKAATGSEGPSPSVQRQLSHYCYHLNSYVGERDEMESLMHLLYMYKQTAATQASVDDRENSLWVHHVSFPDSIGLLFAAAFLGDLFFRLTYPSEIEELLENMGSHFRLFLPVNNSALQQYNLFYEPDKEGNRRCRFLHVLHFVHEMLLPTFGRDDAGFLCPAVFSWISPWECLICRPIKYLICPAPSRWSRARRRRRWLSRNRRSGLPPSSSRMEPIPTVTRLQMAGVKFVPAVDEGFIVEFKRGVLKLPRLHVSPSTKKVLLNLIAWEKRHRKAPVYFVNYAIFMDHLINTAKDVEILIQSRVFEHSLATDDEVAAIFHGLAQGLVYTSPESPDETDHNRYNIFPTLTVGINKYCQSKRNMWLANLMQEYFNSPWTIISFVAALFLILLTALQTFFAVFAYVRPPPEK</sequence>
<organism evidence="3 4">
    <name type="scientific">Aristolochia fimbriata</name>
    <name type="common">White veined hardy Dutchman's pipe vine</name>
    <dbReference type="NCBI Taxonomy" id="158543"/>
    <lineage>
        <taxon>Eukaryota</taxon>
        <taxon>Viridiplantae</taxon>
        <taxon>Streptophyta</taxon>
        <taxon>Embryophyta</taxon>
        <taxon>Tracheophyta</taxon>
        <taxon>Spermatophyta</taxon>
        <taxon>Magnoliopsida</taxon>
        <taxon>Magnoliidae</taxon>
        <taxon>Piperales</taxon>
        <taxon>Aristolochiaceae</taxon>
        <taxon>Aristolochia</taxon>
    </lineage>
</organism>
<dbReference type="PANTHER" id="PTHR31170:SF25">
    <property type="entry name" value="BNAA09G04570D PROTEIN"/>
    <property type="match status" value="1"/>
</dbReference>
<comment type="caution">
    <text evidence="3">The sequence shown here is derived from an EMBL/GenBank/DDBJ whole genome shotgun (WGS) entry which is preliminary data.</text>
</comment>
<feature type="region of interest" description="Disordered" evidence="1">
    <location>
        <begin position="1"/>
        <end position="21"/>
    </location>
</feature>
<evidence type="ECO:0000256" key="1">
    <source>
        <dbReference type="SAM" id="MobiDB-lite"/>
    </source>
</evidence>
<evidence type="ECO:0000256" key="2">
    <source>
        <dbReference type="SAM" id="Phobius"/>
    </source>
</evidence>
<keyword evidence="2" id="KW-0812">Transmembrane</keyword>
<protein>
    <submittedName>
        <fullName evidence="3">Uncharacterized protein</fullName>
    </submittedName>
</protein>
<keyword evidence="4" id="KW-1185">Reference proteome</keyword>
<dbReference type="InterPro" id="IPR004158">
    <property type="entry name" value="DUF247_pln"/>
</dbReference>
<proteinExistence type="predicted"/>
<dbReference type="Proteomes" id="UP000825729">
    <property type="component" value="Unassembled WGS sequence"/>
</dbReference>
<dbReference type="EMBL" id="JAINDJ010000007">
    <property type="protein sequence ID" value="KAG9441100.1"/>
    <property type="molecule type" value="Genomic_DNA"/>
</dbReference>
<dbReference type="PANTHER" id="PTHR31170">
    <property type="entry name" value="BNAC04G53230D PROTEIN"/>
    <property type="match status" value="1"/>
</dbReference>
<evidence type="ECO:0000313" key="4">
    <source>
        <dbReference type="Proteomes" id="UP000825729"/>
    </source>
</evidence>
<keyword evidence="2" id="KW-0472">Membrane</keyword>